<keyword evidence="2" id="KW-0645">Protease</keyword>
<dbReference type="InterPro" id="IPR033121">
    <property type="entry name" value="PEPTIDASE_A1"/>
</dbReference>
<dbReference type="InterPro" id="IPR021109">
    <property type="entry name" value="Peptidase_aspartic_dom_sf"/>
</dbReference>
<keyword evidence="6" id="KW-1015">Disulfide bond</keyword>
<comment type="similarity">
    <text evidence="1">Belongs to the peptidase A1 family.</text>
</comment>
<keyword evidence="10" id="KW-1185">Reference proteome</keyword>
<sequence>MGDVLIGGETTGFCSNGCSTIADSGTSLIAGPTGIITQINHAIGASGVVSEECSGCTIWENHIG</sequence>
<dbReference type="InterPro" id="IPR001461">
    <property type="entry name" value="Aspartic_peptidase_A1"/>
</dbReference>
<feature type="domain" description="Peptidase A1" evidence="8">
    <location>
        <begin position="1"/>
        <end position="64"/>
    </location>
</feature>
<proteinExistence type="inferred from homology"/>
<evidence type="ECO:0000256" key="2">
    <source>
        <dbReference type="ARBA" id="ARBA00022670"/>
    </source>
</evidence>
<evidence type="ECO:0000256" key="6">
    <source>
        <dbReference type="ARBA" id="ARBA00023157"/>
    </source>
</evidence>
<dbReference type="PANTHER" id="PTHR47966">
    <property type="entry name" value="BETA-SITE APP-CLEAVING ENZYME, ISOFORM A-RELATED"/>
    <property type="match status" value="1"/>
</dbReference>
<dbReference type="EMBL" id="JASCZI010090986">
    <property type="protein sequence ID" value="MED6148267.1"/>
    <property type="molecule type" value="Genomic_DNA"/>
</dbReference>
<dbReference type="Proteomes" id="UP001341840">
    <property type="component" value="Unassembled WGS sequence"/>
</dbReference>
<keyword evidence="7" id="KW-0325">Glycoprotein</keyword>
<protein>
    <recommendedName>
        <fullName evidence="8">Peptidase A1 domain-containing protein</fullName>
    </recommendedName>
</protein>
<comment type="caution">
    <text evidence="9">The sequence shown here is derived from an EMBL/GenBank/DDBJ whole genome shotgun (WGS) entry which is preliminary data.</text>
</comment>
<evidence type="ECO:0000256" key="4">
    <source>
        <dbReference type="ARBA" id="ARBA00022801"/>
    </source>
</evidence>
<name>A0ABU6THS8_9FABA</name>
<dbReference type="Pfam" id="PF00026">
    <property type="entry name" value="Asp"/>
    <property type="match status" value="1"/>
</dbReference>
<keyword evidence="5" id="KW-0865">Zymogen</keyword>
<evidence type="ECO:0000256" key="1">
    <source>
        <dbReference type="ARBA" id="ARBA00007447"/>
    </source>
</evidence>
<dbReference type="SUPFAM" id="SSF50630">
    <property type="entry name" value="Acid proteases"/>
    <property type="match status" value="1"/>
</dbReference>
<evidence type="ECO:0000256" key="7">
    <source>
        <dbReference type="ARBA" id="ARBA00023180"/>
    </source>
</evidence>
<evidence type="ECO:0000256" key="3">
    <source>
        <dbReference type="ARBA" id="ARBA00022750"/>
    </source>
</evidence>
<evidence type="ECO:0000313" key="9">
    <source>
        <dbReference type="EMBL" id="MED6148267.1"/>
    </source>
</evidence>
<dbReference type="PROSITE" id="PS51767">
    <property type="entry name" value="PEPTIDASE_A1"/>
    <property type="match status" value="1"/>
</dbReference>
<evidence type="ECO:0000313" key="10">
    <source>
        <dbReference type="Proteomes" id="UP001341840"/>
    </source>
</evidence>
<dbReference type="PANTHER" id="PTHR47966:SF76">
    <property type="entry name" value="ASPARTIC PROTEINASE A1"/>
    <property type="match status" value="1"/>
</dbReference>
<accession>A0ABU6THS8</accession>
<reference evidence="9 10" key="1">
    <citation type="journal article" date="2023" name="Plants (Basel)">
        <title>Bridging the Gap: Combining Genomics and Transcriptomics Approaches to Understand Stylosanthes scabra, an Orphan Legume from the Brazilian Caatinga.</title>
        <authorList>
            <person name="Ferreira-Neto J.R.C."/>
            <person name="da Silva M.D."/>
            <person name="Binneck E."/>
            <person name="de Melo N.F."/>
            <person name="da Silva R.H."/>
            <person name="de Melo A.L.T.M."/>
            <person name="Pandolfi V."/>
            <person name="Bustamante F.O."/>
            <person name="Brasileiro-Vidal A.C."/>
            <person name="Benko-Iseppon A.M."/>
        </authorList>
    </citation>
    <scope>NUCLEOTIDE SEQUENCE [LARGE SCALE GENOMIC DNA]</scope>
    <source>
        <tissue evidence="9">Leaves</tissue>
    </source>
</reference>
<evidence type="ECO:0000256" key="5">
    <source>
        <dbReference type="ARBA" id="ARBA00023145"/>
    </source>
</evidence>
<dbReference type="Gene3D" id="2.40.70.10">
    <property type="entry name" value="Acid Proteases"/>
    <property type="match status" value="1"/>
</dbReference>
<keyword evidence="3" id="KW-0064">Aspartyl protease</keyword>
<gene>
    <name evidence="9" type="ORF">PIB30_051521</name>
</gene>
<keyword evidence="4" id="KW-0378">Hydrolase</keyword>
<evidence type="ECO:0000259" key="8">
    <source>
        <dbReference type="PROSITE" id="PS51767"/>
    </source>
</evidence>
<organism evidence="9 10">
    <name type="scientific">Stylosanthes scabra</name>
    <dbReference type="NCBI Taxonomy" id="79078"/>
    <lineage>
        <taxon>Eukaryota</taxon>
        <taxon>Viridiplantae</taxon>
        <taxon>Streptophyta</taxon>
        <taxon>Embryophyta</taxon>
        <taxon>Tracheophyta</taxon>
        <taxon>Spermatophyta</taxon>
        <taxon>Magnoliopsida</taxon>
        <taxon>eudicotyledons</taxon>
        <taxon>Gunneridae</taxon>
        <taxon>Pentapetalae</taxon>
        <taxon>rosids</taxon>
        <taxon>fabids</taxon>
        <taxon>Fabales</taxon>
        <taxon>Fabaceae</taxon>
        <taxon>Papilionoideae</taxon>
        <taxon>50 kb inversion clade</taxon>
        <taxon>dalbergioids sensu lato</taxon>
        <taxon>Dalbergieae</taxon>
        <taxon>Pterocarpus clade</taxon>
        <taxon>Stylosanthes</taxon>
    </lineage>
</organism>